<keyword evidence="2" id="KW-1185">Reference proteome</keyword>
<dbReference type="Proteomes" id="UP000664163">
    <property type="component" value="Unassembled WGS sequence"/>
</dbReference>
<name>A0ABS3ES63_9FLAO</name>
<dbReference type="RefSeq" id="WP_207069545.1">
    <property type="nucleotide sequence ID" value="NZ_JAFLND010000001.1"/>
</dbReference>
<gene>
    <name evidence="1" type="ORF">J0X13_00420</name>
</gene>
<comment type="caution">
    <text evidence="1">The sequence shown here is derived from an EMBL/GenBank/DDBJ whole genome shotgun (WGS) entry which is preliminary data.</text>
</comment>
<evidence type="ECO:0000313" key="1">
    <source>
        <dbReference type="EMBL" id="MBO0328990.1"/>
    </source>
</evidence>
<accession>A0ABS3ES63</accession>
<evidence type="ECO:0000313" key="2">
    <source>
        <dbReference type="Proteomes" id="UP000664163"/>
    </source>
</evidence>
<organism evidence="1 2">
    <name type="scientific">[Muricauda] lutisoli</name>
    <dbReference type="NCBI Taxonomy" id="2816035"/>
    <lineage>
        <taxon>Bacteria</taxon>
        <taxon>Pseudomonadati</taxon>
        <taxon>Bacteroidota</taxon>
        <taxon>Flavobacteriia</taxon>
        <taxon>Flavobacteriales</taxon>
        <taxon>Flavobacteriaceae</taxon>
        <taxon>Allomuricauda</taxon>
    </lineage>
</organism>
<reference evidence="1 2" key="1">
    <citation type="submission" date="2021-03" db="EMBL/GenBank/DDBJ databases">
        <title>Muricauda sp. CAU 1631 isolated from Incheon.</title>
        <authorList>
            <person name="Kim W."/>
        </authorList>
    </citation>
    <scope>NUCLEOTIDE SEQUENCE [LARGE SCALE GENOMIC DNA]</scope>
    <source>
        <strain evidence="1 2">CAU 1631</strain>
    </source>
</reference>
<proteinExistence type="predicted"/>
<sequence>MVAILFAACEDSDKVIDQIVAEETRGSILRTIEVTENTIDYDVTTSTLLGGGFGATVEVQDQENGDLLQSLDVYLGYNDNTSDKGNSTIGDTEVLVQSYSLSDGTIGPNGLPRFTYTATAEEMQSALGLTGDEIFGGDAFTIRFEIVRTDGRVYSAADNSGTLTGSYFNSPFEYTSVLVCGPKPTQAGTWTIDMQDAFGDGWQPTTADGGGPGIIITLSDGTVYEIGLCTPYEDPGYDCTSGDSEGTATFEVPPGQTGAAEIDFQGDFWGEISFQIYTPAGNMVASVGTGTAAGLIEIDYCAD</sequence>
<dbReference type="EMBL" id="JAFLND010000001">
    <property type="protein sequence ID" value="MBO0328990.1"/>
    <property type="molecule type" value="Genomic_DNA"/>
</dbReference>
<protein>
    <submittedName>
        <fullName evidence="1">Uncharacterized protein</fullName>
    </submittedName>
</protein>